<dbReference type="Gene3D" id="2.115.10.20">
    <property type="entry name" value="Glycosyl hydrolase domain, family 43"/>
    <property type="match status" value="1"/>
</dbReference>
<dbReference type="Proteomes" id="UP000245206">
    <property type="component" value="Unassembled WGS sequence"/>
</dbReference>
<evidence type="ECO:0000313" key="4">
    <source>
        <dbReference type="EMBL" id="GBF40860.1"/>
    </source>
</evidence>
<dbReference type="CDD" id="cd18615">
    <property type="entry name" value="GH130"/>
    <property type="match status" value="1"/>
</dbReference>
<keyword evidence="2" id="KW-0808">Transferase</keyword>
<keyword evidence="5" id="KW-1185">Reference proteome</keyword>
<dbReference type="PANTHER" id="PTHR34106:SF5">
    <property type="entry name" value="GLYCOSIDASE"/>
    <property type="match status" value="1"/>
</dbReference>
<dbReference type="PANTHER" id="PTHR34106">
    <property type="entry name" value="GLYCOSIDASE"/>
    <property type="match status" value="1"/>
</dbReference>
<dbReference type="PIRSF" id="PIRSF016202">
    <property type="entry name" value="PH1107"/>
    <property type="match status" value="1"/>
</dbReference>
<name>A0A2P2D8B0_9LEPT</name>
<comment type="similarity">
    <text evidence="3">Belongs to the glycosyl hydrolase 130 family.</text>
</comment>
<keyword evidence="1" id="KW-0328">Glycosyltransferase</keyword>
<reference evidence="5" key="1">
    <citation type="journal article" date="2019" name="Microbiol. Immunol.">
        <title>Molecular and phenotypic characterization of Leptospira johnsonii sp. nov., Leptospira ellinghausenii sp. nov. and Leptospira ryugenii sp. nov. isolated from soil and water in Japan.</title>
        <authorList>
            <person name="Masuzawa T."/>
            <person name="Saito M."/>
            <person name="Nakao R."/>
            <person name="Nikaido Y."/>
            <person name="Matsumoto M."/>
            <person name="Ogawa M."/>
            <person name="Yokoyama M."/>
            <person name="Hidaka Y."/>
            <person name="Tomita J."/>
            <person name="Sakakibara K."/>
            <person name="Suzuki K."/>
            <person name="Yasuda S."/>
            <person name="Sato H."/>
            <person name="Yamaguchi M."/>
            <person name="Yoshida S.I."/>
            <person name="Koizumi N."/>
            <person name="Kawamura Y."/>
        </authorList>
    </citation>
    <scope>NUCLEOTIDE SEQUENCE [LARGE SCALE GENOMIC DNA]</scope>
    <source>
        <strain evidence="5">E18</strain>
    </source>
</reference>
<evidence type="ECO:0008006" key="6">
    <source>
        <dbReference type="Google" id="ProtNLM"/>
    </source>
</evidence>
<evidence type="ECO:0000256" key="2">
    <source>
        <dbReference type="ARBA" id="ARBA00022679"/>
    </source>
</evidence>
<proteinExistence type="inferred from homology"/>
<comment type="caution">
    <text evidence="4">The sequence shown here is derived from an EMBL/GenBank/DDBJ whole genome shotgun (WGS) entry which is preliminary data.</text>
</comment>
<dbReference type="AlphaFoldDB" id="A0A2P2D8B0"/>
<dbReference type="OrthoDB" id="9759709at2"/>
<protein>
    <recommendedName>
        <fullName evidence="6">Glycosidase</fullName>
    </recommendedName>
</protein>
<accession>A0A2P2D8B0</accession>
<sequence length="312" mass="35770">MNPNYLELFLRYNRNPILKASMWPYPVHTVFNPGATLLKNGNTLLLCRMEDRKGLSQLGIARSENGLDLWSIDPSPFMTAEPEIHPAECWGIEDPRITYIKELNQYLICYVSYGKTGPSVSLAMTENFEQQRKLGMVLKPNDKDAAIFPRKIGDKWVMLHRPIDQNNANIWISYSEDLMHWRDRKLVLGRRKGGWWDAEKIGLGTPPIETKEGWLIIYHGVKKTASGYIYRIGLALLDLDYPDICIKRTNDWIFAPETDYERFGDVKDVVFPCGLTLLADNDTIHLYYGAADTSIGVATGSLRNILDWLRNQ</sequence>
<dbReference type="InterPro" id="IPR007184">
    <property type="entry name" value="Mannoside_phosphorylase"/>
</dbReference>
<dbReference type="RefSeq" id="WP_108958381.1">
    <property type="nucleotide sequence ID" value="NZ_BFAZ01000002.1"/>
</dbReference>
<dbReference type="Pfam" id="PF04041">
    <property type="entry name" value="Glyco_hydro_130"/>
    <property type="match status" value="1"/>
</dbReference>
<evidence type="ECO:0000256" key="1">
    <source>
        <dbReference type="ARBA" id="ARBA00022676"/>
    </source>
</evidence>
<evidence type="ECO:0000256" key="3">
    <source>
        <dbReference type="ARBA" id="ARBA00024356"/>
    </source>
</evidence>
<gene>
    <name evidence="4" type="ORF">LPTSP2_01260</name>
</gene>
<dbReference type="EMBL" id="BFAZ01000002">
    <property type="protein sequence ID" value="GBF40860.1"/>
    <property type="molecule type" value="Genomic_DNA"/>
</dbReference>
<dbReference type="InterPro" id="IPR023296">
    <property type="entry name" value="Glyco_hydro_beta-prop_sf"/>
</dbReference>
<organism evidence="4 5">
    <name type="scientific">Leptospira ellinghausenii</name>
    <dbReference type="NCBI Taxonomy" id="1917822"/>
    <lineage>
        <taxon>Bacteria</taxon>
        <taxon>Pseudomonadati</taxon>
        <taxon>Spirochaetota</taxon>
        <taxon>Spirochaetia</taxon>
        <taxon>Leptospirales</taxon>
        <taxon>Leptospiraceae</taxon>
        <taxon>Leptospira</taxon>
    </lineage>
</organism>
<evidence type="ECO:0000313" key="5">
    <source>
        <dbReference type="Proteomes" id="UP000245206"/>
    </source>
</evidence>
<dbReference type="GO" id="GO:0016757">
    <property type="term" value="F:glycosyltransferase activity"/>
    <property type="evidence" value="ECO:0007669"/>
    <property type="project" value="UniProtKB-KW"/>
</dbReference>
<dbReference type="SUPFAM" id="SSF75005">
    <property type="entry name" value="Arabinanase/levansucrase/invertase"/>
    <property type="match status" value="1"/>
</dbReference>